<dbReference type="PRINTS" id="PR00756">
    <property type="entry name" value="ALADIPTASE"/>
</dbReference>
<dbReference type="EC" id="3.4.11.2" evidence="4"/>
<dbReference type="GO" id="GO:0004177">
    <property type="term" value="F:aminopeptidase activity"/>
    <property type="evidence" value="ECO:0007669"/>
    <property type="project" value="UniProtKB-KW"/>
</dbReference>
<comment type="catalytic activity">
    <reaction evidence="1">
        <text>Release of an N-terminal amino acid, Xaa-|-Yaa- from a peptide, amide or arylamide. Xaa is preferably Ala, but may be most amino acids including Pro (slow action). When a terminal hydrophobic residue is followed by a prolyl residue, the two may be released as an intact Xaa-Pro dipeptide.</text>
        <dbReference type="EC" id="3.4.11.2"/>
    </reaction>
</comment>
<keyword evidence="14" id="KW-0732">Signal</keyword>
<evidence type="ECO:0000256" key="12">
    <source>
        <dbReference type="ARBA" id="ARBA00029811"/>
    </source>
</evidence>
<dbReference type="InterPro" id="IPR001930">
    <property type="entry name" value="Peptidase_M1"/>
</dbReference>
<keyword evidence="9 17" id="KW-0378">Hydrolase</keyword>
<feature type="chain" id="PRO_5045499047" description="Aminopeptidase N" evidence="14">
    <location>
        <begin position="25"/>
        <end position="467"/>
    </location>
</feature>
<evidence type="ECO:0000256" key="10">
    <source>
        <dbReference type="ARBA" id="ARBA00022833"/>
    </source>
</evidence>
<evidence type="ECO:0000256" key="4">
    <source>
        <dbReference type="ARBA" id="ARBA00012564"/>
    </source>
</evidence>
<keyword evidence="7" id="KW-0645">Protease</keyword>
<evidence type="ECO:0000313" key="17">
    <source>
        <dbReference type="EMBL" id="MFI2233993.1"/>
    </source>
</evidence>
<evidence type="ECO:0000256" key="6">
    <source>
        <dbReference type="ARBA" id="ARBA00022438"/>
    </source>
</evidence>
<comment type="similarity">
    <text evidence="3">Belongs to the peptidase M1 family.</text>
</comment>
<feature type="domain" description="Peptidase M1 membrane alanine aminopeptidase" evidence="15">
    <location>
        <begin position="306"/>
        <end position="448"/>
    </location>
</feature>
<keyword evidence="6 17" id="KW-0031">Aminopeptidase</keyword>
<dbReference type="Proteomes" id="UP001611494">
    <property type="component" value="Unassembled WGS sequence"/>
</dbReference>
<evidence type="ECO:0000259" key="16">
    <source>
        <dbReference type="Pfam" id="PF17900"/>
    </source>
</evidence>
<dbReference type="SUPFAM" id="SSF55486">
    <property type="entry name" value="Metalloproteases ('zincins'), catalytic domain"/>
    <property type="match status" value="1"/>
</dbReference>
<gene>
    <name evidence="17" type="ORF">ACH49Z_29515</name>
</gene>
<dbReference type="InterPro" id="IPR014782">
    <property type="entry name" value="Peptidase_M1_dom"/>
</dbReference>
<dbReference type="Pfam" id="PF01433">
    <property type="entry name" value="Peptidase_M1"/>
    <property type="match status" value="1"/>
</dbReference>
<proteinExistence type="inferred from homology"/>
<evidence type="ECO:0000256" key="11">
    <source>
        <dbReference type="ARBA" id="ARBA00023049"/>
    </source>
</evidence>
<evidence type="ECO:0000256" key="5">
    <source>
        <dbReference type="ARBA" id="ARBA00015611"/>
    </source>
</evidence>
<dbReference type="EMBL" id="JBIRYL010000019">
    <property type="protein sequence ID" value="MFI2233993.1"/>
    <property type="molecule type" value="Genomic_DNA"/>
</dbReference>
<dbReference type="Pfam" id="PF17900">
    <property type="entry name" value="Peptidase_M1_N"/>
    <property type="match status" value="1"/>
</dbReference>
<dbReference type="InterPro" id="IPR045357">
    <property type="entry name" value="Aminopeptidase_N-like_N"/>
</dbReference>
<evidence type="ECO:0000256" key="7">
    <source>
        <dbReference type="ARBA" id="ARBA00022670"/>
    </source>
</evidence>
<accession>A0ABW7W5C4</accession>
<dbReference type="RefSeq" id="WP_397066521.1">
    <property type="nucleotide sequence ID" value="NZ_JBIRYL010000019.1"/>
</dbReference>
<evidence type="ECO:0000256" key="14">
    <source>
        <dbReference type="SAM" id="SignalP"/>
    </source>
</evidence>
<evidence type="ECO:0000256" key="1">
    <source>
        <dbReference type="ARBA" id="ARBA00000098"/>
    </source>
</evidence>
<dbReference type="Gene3D" id="1.10.390.10">
    <property type="entry name" value="Neutral Protease Domain 2"/>
    <property type="match status" value="1"/>
</dbReference>
<keyword evidence="11" id="KW-0482">Metalloprotease</keyword>
<evidence type="ECO:0000256" key="8">
    <source>
        <dbReference type="ARBA" id="ARBA00022723"/>
    </source>
</evidence>
<organism evidence="17 18">
    <name type="scientific">Nocardia testacea</name>
    <dbReference type="NCBI Taxonomy" id="248551"/>
    <lineage>
        <taxon>Bacteria</taxon>
        <taxon>Bacillati</taxon>
        <taxon>Actinomycetota</taxon>
        <taxon>Actinomycetes</taxon>
        <taxon>Mycobacteriales</taxon>
        <taxon>Nocardiaceae</taxon>
        <taxon>Nocardia</taxon>
    </lineage>
</organism>
<comment type="cofactor">
    <cofactor evidence="2">
        <name>Zn(2+)</name>
        <dbReference type="ChEBI" id="CHEBI:29105"/>
    </cofactor>
</comment>
<dbReference type="InterPro" id="IPR042097">
    <property type="entry name" value="Aminopeptidase_N-like_N_sf"/>
</dbReference>
<comment type="caution">
    <text evidence="17">The sequence shown here is derived from an EMBL/GenBank/DDBJ whole genome shotgun (WGS) entry which is preliminary data.</text>
</comment>
<dbReference type="InterPro" id="IPR027268">
    <property type="entry name" value="Peptidase_M4/M1_CTD_sf"/>
</dbReference>
<keyword evidence="10" id="KW-0862">Zinc</keyword>
<evidence type="ECO:0000256" key="13">
    <source>
        <dbReference type="ARBA" id="ARBA00031533"/>
    </source>
</evidence>
<evidence type="ECO:0000256" key="9">
    <source>
        <dbReference type="ARBA" id="ARBA00022801"/>
    </source>
</evidence>
<dbReference type="InterPro" id="IPR050344">
    <property type="entry name" value="Peptidase_M1_aminopeptidases"/>
</dbReference>
<dbReference type="SUPFAM" id="SSF63737">
    <property type="entry name" value="Leukotriene A4 hydrolase N-terminal domain"/>
    <property type="match status" value="1"/>
</dbReference>
<dbReference type="CDD" id="cd09603">
    <property type="entry name" value="M1_APN_like"/>
    <property type="match status" value="1"/>
</dbReference>
<evidence type="ECO:0000256" key="3">
    <source>
        <dbReference type="ARBA" id="ARBA00010136"/>
    </source>
</evidence>
<feature type="signal peptide" evidence="14">
    <location>
        <begin position="1"/>
        <end position="24"/>
    </location>
</feature>
<protein>
    <recommendedName>
        <fullName evidence="5">Aminopeptidase N</fullName>
        <ecNumber evidence="4">3.4.11.2</ecNumber>
    </recommendedName>
    <alternativeName>
        <fullName evidence="12">Alanine aminopeptidase</fullName>
    </alternativeName>
    <alternativeName>
        <fullName evidence="13">Lysyl aminopeptidase</fullName>
    </alternativeName>
</protein>
<evidence type="ECO:0000259" key="15">
    <source>
        <dbReference type="Pfam" id="PF01433"/>
    </source>
</evidence>
<dbReference type="PANTHER" id="PTHR11533:SF174">
    <property type="entry name" value="PUROMYCIN-SENSITIVE AMINOPEPTIDASE-RELATED"/>
    <property type="match status" value="1"/>
</dbReference>
<dbReference type="Gene3D" id="2.60.40.1730">
    <property type="entry name" value="tricorn interacting facor f3 domain"/>
    <property type="match status" value="1"/>
</dbReference>
<evidence type="ECO:0000256" key="2">
    <source>
        <dbReference type="ARBA" id="ARBA00001947"/>
    </source>
</evidence>
<sequence>MRLGRWLIAGVIVLAGPASVPATAQAPTASLAGSEGLGDPYFPRDGNGGYDVAHYDVTLGYDPADHQLTGSTRIDAAATQPLTAFNLDYSGPPVRAVRVNNTPAGFEWQKPHELIVRPALPLLPGLPFTVTVDYAGTAPDTRGEGWTYAPTGGVFAAGQPHSASTWYPLNDSPRDKATFTLHTTVPAEWEVVSGGVRTRDEVRDGFRTVSWEQRHPVIGYLTTVAIDRFDYLEQRRANGTPLLSAFAPGAEGLRQYEEKLPQVLDFTESLYGPYPFDTGGGIFLSVDIPFSLETQTRPTYAAWADLNTVVHETAHQWWGDSVSVQSWSDICLNECIASYTADYLWPERTEGADVDAEYRKTVREMLGKPKFWAVPLEDPGPENMFTSVYYRGPLFMHALRKQLGDAPFFAALREFVTVHAYGNASMRDFRAFVQSKSPADLTGFFDAWLRGTTPPPEQYLYPGSLRD</sequence>
<name>A0ABW7W5C4_9NOCA</name>
<keyword evidence="18" id="KW-1185">Reference proteome</keyword>
<feature type="domain" description="Aminopeptidase N-like N-terminal" evidence="16">
    <location>
        <begin position="54"/>
        <end position="221"/>
    </location>
</feature>
<evidence type="ECO:0000313" key="18">
    <source>
        <dbReference type="Proteomes" id="UP001611494"/>
    </source>
</evidence>
<reference evidence="17 18" key="1">
    <citation type="submission" date="2024-10" db="EMBL/GenBank/DDBJ databases">
        <title>The Natural Products Discovery Center: Release of the First 8490 Sequenced Strains for Exploring Actinobacteria Biosynthetic Diversity.</title>
        <authorList>
            <person name="Kalkreuter E."/>
            <person name="Kautsar S.A."/>
            <person name="Yang D."/>
            <person name="Bader C.D."/>
            <person name="Teijaro C.N."/>
            <person name="Fluegel L."/>
            <person name="Davis C.M."/>
            <person name="Simpson J.R."/>
            <person name="Lauterbach L."/>
            <person name="Steele A.D."/>
            <person name="Gui C."/>
            <person name="Meng S."/>
            <person name="Li G."/>
            <person name="Viehrig K."/>
            <person name="Ye F."/>
            <person name="Su P."/>
            <person name="Kiefer A.F."/>
            <person name="Nichols A."/>
            <person name="Cepeda A.J."/>
            <person name="Yan W."/>
            <person name="Fan B."/>
            <person name="Jiang Y."/>
            <person name="Adhikari A."/>
            <person name="Zheng C.-J."/>
            <person name="Schuster L."/>
            <person name="Cowan T.M."/>
            <person name="Smanski M.J."/>
            <person name="Chevrette M.G."/>
            <person name="De Carvalho L.P.S."/>
            <person name="Shen B."/>
        </authorList>
    </citation>
    <scope>NUCLEOTIDE SEQUENCE [LARGE SCALE GENOMIC DNA]</scope>
    <source>
        <strain evidence="17 18">NPDC019377</strain>
    </source>
</reference>
<dbReference type="PANTHER" id="PTHR11533">
    <property type="entry name" value="PROTEASE M1 ZINC METALLOPROTEASE"/>
    <property type="match status" value="1"/>
</dbReference>
<keyword evidence="8" id="KW-0479">Metal-binding</keyword>